<evidence type="ECO:0000256" key="6">
    <source>
        <dbReference type="SAM" id="Phobius"/>
    </source>
</evidence>
<dbReference type="EMBL" id="AFHQ01000032">
    <property type="protein sequence ID" value="EGK60061.1"/>
    <property type="molecule type" value="Genomic_DNA"/>
</dbReference>
<dbReference type="Pfam" id="PF10035">
    <property type="entry name" value="DUF2179"/>
    <property type="match status" value="1"/>
</dbReference>
<dbReference type="RefSeq" id="WP_006306181.1">
    <property type="nucleotide sequence ID" value="NZ_GL892076.1"/>
</dbReference>
<feature type="transmembrane region" description="Helical" evidence="6">
    <location>
        <begin position="83"/>
        <end position="101"/>
    </location>
</feature>
<dbReference type="STRING" id="888060.HMPREF9081_1246"/>
<gene>
    <name evidence="8" type="ORF">HMPREF9081_1246</name>
</gene>
<keyword evidence="4 6" id="KW-1133">Transmembrane helix</keyword>
<name>F5RLU1_9FIRM</name>
<evidence type="ECO:0000259" key="7">
    <source>
        <dbReference type="Pfam" id="PF10035"/>
    </source>
</evidence>
<dbReference type="GO" id="GO:0005886">
    <property type="term" value="C:plasma membrane"/>
    <property type="evidence" value="ECO:0007669"/>
    <property type="project" value="UniProtKB-SubCell"/>
</dbReference>
<dbReference type="PANTHER" id="PTHR33545:SF5">
    <property type="entry name" value="UPF0750 MEMBRANE PROTEIN YITT"/>
    <property type="match status" value="1"/>
</dbReference>
<accession>F5RLU1</accession>
<comment type="caution">
    <text evidence="8">The sequence shown here is derived from an EMBL/GenBank/DDBJ whole genome shotgun (WGS) entry which is preliminary data.</text>
</comment>
<keyword evidence="2" id="KW-1003">Cell membrane</keyword>
<dbReference type="eggNOG" id="COG1284">
    <property type="taxonomic scope" value="Bacteria"/>
</dbReference>
<reference evidence="8 9" key="1">
    <citation type="submission" date="2011-04" db="EMBL/GenBank/DDBJ databases">
        <authorList>
            <person name="Muzny D."/>
            <person name="Qin X."/>
            <person name="Deng J."/>
            <person name="Jiang H."/>
            <person name="Liu Y."/>
            <person name="Qu J."/>
            <person name="Song X.-Z."/>
            <person name="Zhang L."/>
            <person name="Thornton R."/>
            <person name="Coyle M."/>
            <person name="Francisco L."/>
            <person name="Jackson L."/>
            <person name="Javaid M."/>
            <person name="Korchina V."/>
            <person name="Kovar C."/>
            <person name="Mata R."/>
            <person name="Mathew T."/>
            <person name="Ngo R."/>
            <person name="Nguyen L."/>
            <person name="Nguyen N."/>
            <person name="Okwuonu G."/>
            <person name="Ongeri F."/>
            <person name="Pham C."/>
            <person name="Simmons D."/>
            <person name="Wilczek-Boney K."/>
            <person name="Hale W."/>
            <person name="Jakkamsetti A."/>
            <person name="Pham P."/>
            <person name="Ruth R."/>
            <person name="San Lucas F."/>
            <person name="Warren J."/>
            <person name="Zhang J."/>
            <person name="Zhao Z."/>
            <person name="Zhou C."/>
            <person name="Zhu D."/>
            <person name="Lee S."/>
            <person name="Bess C."/>
            <person name="Blankenburg K."/>
            <person name="Forbes L."/>
            <person name="Fu Q."/>
            <person name="Gubbala S."/>
            <person name="Hirani K."/>
            <person name="Jayaseelan J.C."/>
            <person name="Lara F."/>
            <person name="Munidasa M."/>
            <person name="Palculict T."/>
            <person name="Patil S."/>
            <person name="Pu L.-L."/>
            <person name="Saada N."/>
            <person name="Tang L."/>
            <person name="Weissenberger G."/>
            <person name="Zhu Y."/>
            <person name="Hemphill L."/>
            <person name="Shang Y."/>
            <person name="Youmans B."/>
            <person name="Ayvaz T."/>
            <person name="Ross M."/>
            <person name="Santibanez J."/>
            <person name="Aqrawi P."/>
            <person name="Gross S."/>
            <person name="Joshi V."/>
            <person name="Fowler G."/>
            <person name="Nazareth L."/>
            <person name="Reid J."/>
            <person name="Worley K."/>
            <person name="Petrosino J."/>
            <person name="Highlander S."/>
            <person name="Gibbs R."/>
        </authorList>
    </citation>
    <scope>NUCLEOTIDE SEQUENCE [LARGE SCALE GENOMIC DNA]</scope>
    <source>
        <strain evidence="8 9">DSM 2778</strain>
    </source>
</reference>
<evidence type="ECO:0000256" key="3">
    <source>
        <dbReference type="ARBA" id="ARBA00022692"/>
    </source>
</evidence>
<dbReference type="CDD" id="cd16380">
    <property type="entry name" value="YitT_C"/>
    <property type="match status" value="1"/>
</dbReference>
<dbReference type="Pfam" id="PF02588">
    <property type="entry name" value="YitT_membrane"/>
    <property type="match status" value="1"/>
</dbReference>
<dbReference type="Gene3D" id="3.30.70.120">
    <property type="match status" value="1"/>
</dbReference>
<dbReference type="InterPro" id="IPR019264">
    <property type="entry name" value="DUF2179"/>
</dbReference>
<dbReference type="PANTHER" id="PTHR33545">
    <property type="entry name" value="UPF0750 MEMBRANE PROTEIN YITT-RELATED"/>
    <property type="match status" value="1"/>
</dbReference>
<evidence type="ECO:0000313" key="9">
    <source>
        <dbReference type="Proteomes" id="UP000004067"/>
    </source>
</evidence>
<dbReference type="OrthoDB" id="9779786at2"/>
<evidence type="ECO:0000256" key="2">
    <source>
        <dbReference type="ARBA" id="ARBA00022475"/>
    </source>
</evidence>
<evidence type="ECO:0000313" key="8">
    <source>
        <dbReference type="EMBL" id="EGK60061.1"/>
    </source>
</evidence>
<sequence>MTHDLHMRVLGHRVMRYAGITLGCLIASCAINLFLVPAHLLTGGATGIAMIVYYIFGLPIGLQTFIYNIPLLFMAWRLMGKAYTVDIIIGTAIFSFFLDLTRPLNAYAPVSDMMLTTVYGGVFAGLGYGLVFRMNGSTGGFDILAAIVRKYYDLHMGGVLFSMNCLIMLIAAFLFGMAPAMFTLIYMFINATVVDKVVAGFNHRKAVLIISDKYKEIAESIIDQMHRGVTFLHGQGAYTRRERNVVFVAVGTTQVGKLKFIVHNVDPHAFVIIMSANEVMGRGFGRINQNDASASDDNYDEDEDKERR</sequence>
<feature type="transmembrane region" description="Helical" evidence="6">
    <location>
        <begin position="51"/>
        <end position="76"/>
    </location>
</feature>
<keyword evidence="3 6" id="KW-0812">Transmembrane</keyword>
<keyword evidence="9" id="KW-1185">Reference proteome</keyword>
<dbReference type="HOGENOM" id="CLU_063199_1_1_9"/>
<dbReference type="Proteomes" id="UP000004067">
    <property type="component" value="Unassembled WGS sequence"/>
</dbReference>
<dbReference type="PIRSF" id="PIRSF006483">
    <property type="entry name" value="Membrane_protein_YitT"/>
    <property type="match status" value="1"/>
</dbReference>
<organism evidence="8 9">
    <name type="scientific">Centipeda periodontii DSM 2778</name>
    <dbReference type="NCBI Taxonomy" id="888060"/>
    <lineage>
        <taxon>Bacteria</taxon>
        <taxon>Bacillati</taxon>
        <taxon>Bacillota</taxon>
        <taxon>Negativicutes</taxon>
        <taxon>Selenomonadales</taxon>
        <taxon>Selenomonadaceae</taxon>
        <taxon>Centipeda</taxon>
    </lineage>
</organism>
<evidence type="ECO:0000256" key="1">
    <source>
        <dbReference type="ARBA" id="ARBA00004651"/>
    </source>
</evidence>
<proteinExistence type="predicted"/>
<dbReference type="InterPro" id="IPR003740">
    <property type="entry name" value="YitT"/>
</dbReference>
<comment type="subcellular location">
    <subcellularLocation>
        <location evidence="1">Cell membrane</location>
        <topology evidence="1">Multi-pass membrane protein</topology>
    </subcellularLocation>
</comment>
<feature type="transmembrane region" description="Helical" evidence="6">
    <location>
        <begin position="159"/>
        <end position="189"/>
    </location>
</feature>
<evidence type="ECO:0000256" key="5">
    <source>
        <dbReference type="ARBA" id="ARBA00023136"/>
    </source>
</evidence>
<dbReference type="InterPro" id="IPR051461">
    <property type="entry name" value="UPF0750_membrane"/>
</dbReference>
<protein>
    <submittedName>
        <fullName evidence="8">Protein of hypothetical function DUF161</fullName>
    </submittedName>
</protein>
<feature type="domain" description="DUF2179" evidence="7">
    <location>
        <begin position="227"/>
        <end position="281"/>
    </location>
</feature>
<feature type="transmembrane region" description="Helical" evidence="6">
    <location>
        <begin position="113"/>
        <end position="131"/>
    </location>
</feature>
<evidence type="ECO:0000256" key="4">
    <source>
        <dbReference type="ARBA" id="ARBA00022989"/>
    </source>
</evidence>
<feature type="transmembrane region" description="Helical" evidence="6">
    <location>
        <begin position="17"/>
        <end position="39"/>
    </location>
</feature>
<keyword evidence="5 6" id="KW-0472">Membrane</keyword>
<dbReference type="AlphaFoldDB" id="F5RLU1"/>
<dbReference type="InterPro" id="IPR015867">
    <property type="entry name" value="N-reg_PII/ATP_PRibTrfase_C"/>
</dbReference>